<gene>
    <name evidence="1" type="ORF">Tci_927817</name>
</gene>
<feature type="non-terminal residue" evidence="1">
    <location>
        <position position="1"/>
    </location>
</feature>
<organism evidence="1">
    <name type="scientific">Tanacetum cinerariifolium</name>
    <name type="common">Dalmatian daisy</name>
    <name type="synonym">Chrysanthemum cinerariifolium</name>
    <dbReference type="NCBI Taxonomy" id="118510"/>
    <lineage>
        <taxon>Eukaryota</taxon>
        <taxon>Viridiplantae</taxon>
        <taxon>Streptophyta</taxon>
        <taxon>Embryophyta</taxon>
        <taxon>Tracheophyta</taxon>
        <taxon>Spermatophyta</taxon>
        <taxon>Magnoliopsida</taxon>
        <taxon>eudicotyledons</taxon>
        <taxon>Gunneridae</taxon>
        <taxon>Pentapetalae</taxon>
        <taxon>asterids</taxon>
        <taxon>campanulids</taxon>
        <taxon>Asterales</taxon>
        <taxon>Asteraceae</taxon>
        <taxon>Asteroideae</taxon>
        <taxon>Anthemideae</taxon>
        <taxon>Anthemidinae</taxon>
        <taxon>Tanacetum</taxon>
    </lineage>
</organism>
<protein>
    <submittedName>
        <fullName evidence="1">Uncharacterized protein</fullName>
    </submittedName>
</protein>
<proteinExistence type="predicted"/>
<dbReference type="AlphaFoldDB" id="A0A699XCV5"/>
<dbReference type="EMBL" id="BKCJ011822518">
    <property type="protein sequence ID" value="GFD55848.1"/>
    <property type="molecule type" value="Genomic_DNA"/>
</dbReference>
<reference evidence="1" key="1">
    <citation type="journal article" date="2019" name="Sci. Rep.">
        <title>Draft genome of Tanacetum cinerariifolium, the natural source of mosquito coil.</title>
        <authorList>
            <person name="Yamashiro T."/>
            <person name="Shiraishi A."/>
            <person name="Satake H."/>
            <person name="Nakayama K."/>
        </authorList>
    </citation>
    <scope>NUCLEOTIDE SEQUENCE</scope>
</reference>
<sequence>VLQASESLGIAEKLGDANQQLPKQLLDLVGVFLQVAHVVRKLLDLMRVHAPLDAPEYCIALVKAEVVPRLLPDE</sequence>
<evidence type="ECO:0000313" key="1">
    <source>
        <dbReference type="EMBL" id="GFD55848.1"/>
    </source>
</evidence>
<comment type="caution">
    <text evidence="1">The sequence shown here is derived from an EMBL/GenBank/DDBJ whole genome shotgun (WGS) entry which is preliminary data.</text>
</comment>
<accession>A0A699XCV5</accession>
<name>A0A699XCV5_TANCI</name>